<sequence length="158" mass="18107">MKDEKVKINMRVGQRLREVLEGRAAVEDIRVGTLTNRLLQEELGKVLAVGAEHCVVEGEDEYEQHREEIAKSRDQYYIFPSDAAVDDNMSTKEDNTVFPQISLYFTKEQHEVMNEIVLRRGAWKTVQNGHVKSYRYVIVGMLLNNPACRKLGAAGKWP</sequence>
<proteinExistence type="predicted"/>
<name>A0A943HM00_9FIRM</name>
<dbReference type="AlphaFoldDB" id="A0A943HM00"/>
<comment type="caution">
    <text evidence="1">The sequence shown here is derived from an EMBL/GenBank/DDBJ whole genome shotgun (WGS) entry which is preliminary data.</text>
</comment>
<accession>A0A943HM00</accession>
<organism evidence="1 2">
    <name type="scientific">Subdoligranulum variabile</name>
    <dbReference type="NCBI Taxonomy" id="214851"/>
    <lineage>
        <taxon>Bacteria</taxon>
        <taxon>Bacillati</taxon>
        <taxon>Bacillota</taxon>
        <taxon>Clostridia</taxon>
        <taxon>Eubacteriales</taxon>
        <taxon>Oscillospiraceae</taxon>
        <taxon>Subdoligranulum</taxon>
    </lineage>
</organism>
<dbReference type="Proteomes" id="UP000759273">
    <property type="component" value="Unassembled WGS sequence"/>
</dbReference>
<protein>
    <submittedName>
        <fullName evidence="1">Uncharacterized protein</fullName>
    </submittedName>
</protein>
<reference evidence="1" key="1">
    <citation type="submission" date="2021-02" db="EMBL/GenBank/DDBJ databases">
        <title>Infant gut strain persistence is associated with maternal origin, phylogeny, and functional potential including surface adhesion and iron acquisition.</title>
        <authorList>
            <person name="Lou Y.C."/>
        </authorList>
    </citation>
    <scope>NUCLEOTIDE SEQUENCE</scope>
    <source>
        <strain evidence="1">L3_101_000M1_dasL3_101_000M1_concoct_87</strain>
    </source>
</reference>
<dbReference type="EMBL" id="JAGZGG010000054">
    <property type="protein sequence ID" value="MBS5333695.1"/>
    <property type="molecule type" value="Genomic_DNA"/>
</dbReference>
<evidence type="ECO:0000313" key="2">
    <source>
        <dbReference type="Proteomes" id="UP000759273"/>
    </source>
</evidence>
<gene>
    <name evidence="1" type="ORF">KHY36_14375</name>
</gene>
<evidence type="ECO:0000313" key="1">
    <source>
        <dbReference type="EMBL" id="MBS5333695.1"/>
    </source>
</evidence>